<keyword evidence="3" id="KW-1185">Reference proteome</keyword>
<dbReference type="Pfam" id="PF07178">
    <property type="entry name" value="TraL"/>
    <property type="match status" value="1"/>
</dbReference>
<comment type="caution">
    <text evidence="2">The sequence shown here is derived from an EMBL/GenBank/DDBJ whole genome shotgun (WGS) entry which is preliminary data.</text>
</comment>
<reference evidence="2 3" key="1">
    <citation type="submission" date="2015-09" db="EMBL/GenBank/DDBJ databases">
        <title>Draft genome sequence and assembly of Photorhabdus sp. VMG, a bacterial symbiont associated with Heterorhabditis zealandica.</title>
        <authorList>
            <person name="Naidoo S."/>
            <person name="Featherston J."/>
            <person name="Mothupi B."/>
            <person name="Gray V.M."/>
        </authorList>
    </citation>
    <scope>NUCLEOTIDE SEQUENCE [LARGE SCALE GENOMIC DNA]</scope>
    <source>
        <strain evidence="2 3">VMG</strain>
    </source>
</reference>
<protein>
    <submittedName>
        <fullName evidence="2">Plasmid transfer protein</fullName>
    </submittedName>
</protein>
<keyword evidence="1" id="KW-1133">Transmembrane helix</keyword>
<proteinExistence type="predicted"/>
<gene>
    <name evidence="2" type="ORF">AM629_06230</name>
</gene>
<accession>A0ABR5KEH6</accession>
<feature type="transmembrane region" description="Helical" evidence="1">
    <location>
        <begin position="32"/>
        <end position="58"/>
    </location>
</feature>
<evidence type="ECO:0000313" key="3">
    <source>
        <dbReference type="Proteomes" id="UP000037727"/>
    </source>
</evidence>
<dbReference type="EMBL" id="LJCS01000011">
    <property type="protein sequence ID" value="KOY62810.1"/>
    <property type="molecule type" value="Genomic_DNA"/>
</dbReference>
<keyword evidence="1" id="KW-0812">Transmembrane</keyword>
<name>A0ABR5KEH6_9GAMM</name>
<keyword evidence="1" id="KW-0472">Membrane</keyword>
<evidence type="ECO:0000313" key="2">
    <source>
        <dbReference type="EMBL" id="KOY62810.1"/>
    </source>
</evidence>
<organism evidence="2 3">
    <name type="scientific">Photorhabdus heterorhabditis</name>
    <dbReference type="NCBI Taxonomy" id="880156"/>
    <lineage>
        <taxon>Bacteria</taxon>
        <taxon>Pseudomonadati</taxon>
        <taxon>Pseudomonadota</taxon>
        <taxon>Gammaproteobacteria</taxon>
        <taxon>Enterobacterales</taxon>
        <taxon>Morganellaceae</taxon>
        <taxon>Photorhabdus</taxon>
    </lineage>
</organism>
<dbReference type="Proteomes" id="UP000037727">
    <property type="component" value="Unassembled WGS sequence"/>
</dbReference>
<sequence>MVNEQTALNHTYRFPYRINLPLLILFWDAKQLGVAFLVMAFGNIFECFTFATVVAVVYWYAYNKALELGKRGLMRHRLWWTGFLPGTFVYSSRYFTDPFIRELYS</sequence>
<feature type="transmembrane region" description="Helical" evidence="1">
    <location>
        <begin position="78"/>
        <end position="96"/>
    </location>
</feature>
<evidence type="ECO:0000256" key="1">
    <source>
        <dbReference type="SAM" id="Phobius"/>
    </source>
</evidence>
<dbReference type="InterPro" id="IPR009838">
    <property type="entry name" value="T4SS_TraL"/>
</dbReference>